<evidence type="ECO:0000313" key="1">
    <source>
        <dbReference type="EMBL" id="KAJ8881249.1"/>
    </source>
</evidence>
<accession>A0ABQ9HAE9</accession>
<organism evidence="1 2">
    <name type="scientific">Dryococelus australis</name>
    <dbReference type="NCBI Taxonomy" id="614101"/>
    <lineage>
        <taxon>Eukaryota</taxon>
        <taxon>Metazoa</taxon>
        <taxon>Ecdysozoa</taxon>
        <taxon>Arthropoda</taxon>
        <taxon>Hexapoda</taxon>
        <taxon>Insecta</taxon>
        <taxon>Pterygota</taxon>
        <taxon>Neoptera</taxon>
        <taxon>Polyneoptera</taxon>
        <taxon>Phasmatodea</taxon>
        <taxon>Verophasmatodea</taxon>
        <taxon>Anareolatae</taxon>
        <taxon>Phasmatidae</taxon>
        <taxon>Eurycanthinae</taxon>
        <taxon>Dryococelus</taxon>
    </lineage>
</organism>
<gene>
    <name evidence="1" type="ORF">PR048_017725</name>
</gene>
<dbReference type="EMBL" id="JARBHB010000006">
    <property type="protein sequence ID" value="KAJ8881249.1"/>
    <property type="molecule type" value="Genomic_DNA"/>
</dbReference>
<keyword evidence="2" id="KW-1185">Reference proteome</keyword>
<sequence>MSASDFEYLLTRIGPLIVRRDKNTRESILIEGRLAVTLRFLLLGTAMPVYPTYLSSQSKPYLNAYVAEHCETIRKAVELSELWVRLTGRIEPQDIFNCKGTISVVLLALVDSCYLFTFVDVG</sequence>
<evidence type="ECO:0000313" key="2">
    <source>
        <dbReference type="Proteomes" id="UP001159363"/>
    </source>
</evidence>
<reference evidence="1 2" key="1">
    <citation type="submission" date="2023-02" db="EMBL/GenBank/DDBJ databases">
        <title>LHISI_Scaffold_Assembly.</title>
        <authorList>
            <person name="Stuart O.P."/>
            <person name="Cleave R."/>
            <person name="Magrath M.J.L."/>
            <person name="Mikheyev A.S."/>
        </authorList>
    </citation>
    <scope>NUCLEOTIDE SEQUENCE [LARGE SCALE GENOMIC DNA]</scope>
    <source>
        <strain evidence="1">Daus_M_001</strain>
        <tissue evidence="1">Leg muscle</tissue>
    </source>
</reference>
<proteinExistence type="predicted"/>
<protein>
    <submittedName>
        <fullName evidence="1">Uncharacterized protein</fullName>
    </submittedName>
</protein>
<comment type="caution">
    <text evidence="1">The sequence shown here is derived from an EMBL/GenBank/DDBJ whole genome shotgun (WGS) entry which is preliminary data.</text>
</comment>
<dbReference type="Proteomes" id="UP001159363">
    <property type="component" value="Chromosome 5"/>
</dbReference>
<name>A0ABQ9HAE9_9NEOP</name>